<protein>
    <submittedName>
        <fullName evidence="3">Thioredoxin</fullName>
    </submittedName>
</protein>
<accession>A0A059ZT83</accession>
<keyword evidence="1" id="KW-0472">Membrane</keyword>
<feature type="domain" description="Thioredoxin" evidence="2">
    <location>
        <begin position="32"/>
        <end position="171"/>
    </location>
</feature>
<keyword evidence="1" id="KW-0812">Transmembrane</keyword>
<dbReference type="AlphaFoldDB" id="A0A059ZT83"/>
<dbReference type="PANTHER" id="PTHR42852:SF13">
    <property type="entry name" value="PROTEIN DIPZ"/>
    <property type="match status" value="1"/>
</dbReference>
<evidence type="ECO:0000256" key="1">
    <source>
        <dbReference type="SAM" id="Phobius"/>
    </source>
</evidence>
<dbReference type="SUPFAM" id="SSF52833">
    <property type="entry name" value="Thioredoxin-like"/>
    <property type="match status" value="1"/>
</dbReference>
<gene>
    <name evidence="3" type="ORF">Acaty_c0929</name>
</gene>
<name>A0A059ZT83_ACICK</name>
<proteinExistence type="predicted"/>
<evidence type="ECO:0000313" key="4">
    <source>
        <dbReference type="Proteomes" id="UP000005522"/>
    </source>
</evidence>
<dbReference type="KEGG" id="acz:Acaty_c0929"/>
<feature type="transmembrane region" description="Helical" evidence="1">
    <location>
        <begin position="7"/>
        <end position="25"/>
    </location>
</feature>
<evidence type="ECO:0000259" key="2">
    <source>
        <dbReference type="PROSITE" id="PS51352"/>
    </source>
</evidence>
<dbReference type="GO" id="GO:0016491">
    <property type="term" value="F:oxidoreductase activity"/>
    <property type="evidence" value="ECO:0007669"/>
    <property type="project" value="InterPro"/>
</dbReference>
<dbReference type="Proteomes" id="UP000005522">
    <property type="component" value="Chromosome"/>
</dbReference>
<dbReference type="InterPro" id="IPR013766">
    <property type="entry name" value="Thioredoxin_domain"/>
</dbReference>
<dbReference type="PANTHER" id="PTHR42852">
    <property type="entry name" value="THIOL:DISULFIDE INTERCHANGE PROTEIN DSBE"/>
    <property type="match status" value="1"/>
</dbReference>
<dbReference type="InterPro" id="IPR013740">
    <property type="entry name" value="Redoxin"/>
</dbReference>
<dbReference type="Gene3D" id="3.40.30.10">
    <property type="entry name" value="Glutaredoxin"/>
    <property type="match status" value="1"/>
</dbReference>
<dbReference type="HOGENOM" id="CLU_042529_11_2_6"/>
<dbReference type="PROSITE" id="PS51352">
    <property type="entry name" value="THIOREDOXIN_2"/>
    <property type="match status" value="1"/>
</dbReference>
<organism evidence="3 4">
    <name type="scientific">Acidithiobacillus caldus (strain ATCC 51756 / DSM 8584 / KU)</name>
    <dbReference type="NCBI Taxonomy" id="637389"/>
    <lineage>
        <taxon>Bacteria</taxon>
        <taxon>Pseudomonadati</taxon>
        <taxon>Pseudomonadota</taxon>
        <taxon>Acidithiobacillia</taxon>
        <taxon>Acidithiobacillales</taxon>
        <taxon>Acidithiobacillaceae</taxon>
        <taxon>Acidithiobacillus</taxon>
    </lineage>
</organism>
<dbReference type="eggNOG" id="COG0526">
    <property type="taxonomic scope" value="Bacteria"/>
</dbReference>
<dbReference type="GeneID" id="92930958"/>
<evidence type="ECO:0000313" key="3">
    <source>
        <dbReference type="EMBL" id="AIA54805.1"/>
    </source>
</evidence>
<dbReference type="Pfam" id="PF08534">
    <property type="entry name" value="Redoxin"/>
    <property type="match status" value="1"/>
</dbReference>
<dbReference type="CDD" id="cd02966">
    <property type="entry name" value="TlpA_like_family"/>
    <property type="match status" value="1"/>
</dbReference>
<dbReference type="InterPro" id="IPR036249">
    <property type="entry name" value="Thioredoxin-like_sf"/>
</dbReference>
<sequence>MLRKKRLVLEILLWSGLVLGVYFFSQWRGAATAQVQRLPPLLVTSLGGEPQVLAPQPGQAMLVNFWSPDCPPCLAETPALVALDKIFAGPHLRVVGIATAGSSAEGVRDVARRFAIPYPLYLDREGEASRSVGGVLLTPTTLLVNGHGEIVGRFVGAISLPVIFWRLLWLG</sequence>
<dbReference type="InterPro" id="IPR050553">
    <property type="entry name" value="Thioredoxin_ResA/DsbE_sf"/>
</dbReference>
<keyword evidence="1" id="KW-1133">Transmembrane helix</keyword>
<dbReference type="EMBL" id="CP005986">
    <property type="protein sequence ID" value="AIA54805.1"/>
    <property type="molecule type" value="Genomic_DNA"/>
</dbReference>
<dbReference type="RefSeq" id="WP_004871295.1">
    <property type="nucleotide sequence ID" value="NZ_CP005986.1"/>
</dbReference>
<reference evidence="3 4" key="1">
    <citation type="journal article" date="2009" name="J. Bacteriol.">
        <title>Draft genome sequence of the extremely acidophilic bacterium Acidithiobacillus caldus ATCC 51756 reveals metabolic versatility in the genus Acidithiobacillus.</title>
        <authorList>
            <person name="Valdes J."/>
            <person name="Quatrini R."/>
            <person name="Hallberg K."/>
            <person name="Dopson M."/>
            <person name="Valenzuela P.D."/>
            <person name="Holmes D.S."/>
        </authorList>
    </citation>
    <scope>NUCLEOTIDE SEQUENCE [LARGE SCALE GENOMIC DNA]</scope>
    <source>
        <strain evidence="4">ATCC 51756 / DSM 8584 / KU</strain>
    </source>
</reference>